<dbReference type="InterPro" id="IPR032858">
    <property type="entry name" value="CcoP_N"/>
</dbReference>
<dbReference type="PROSITE" id="PS51007">
    <property type="entry name" value="CYTC"/>
    <property type="match status" value="2"/>
</dbReference>
<evidence type="ECO:0000256" key="22">
    <source>
        <dbReference type="SAM" id="Phobius"/>
    </source>
</evidence>
<dbReference type="Gene3D" id="1.10.760.10">
    <property type="entry name" value="Cytochrome c-like domain"/>
    <property type="match status" value="2"/>
</dbReference>
<keyword evidence="7 19" id="KW-0349">Heme</keyword>
<feature type="binding site" description="axial binding residue" evidence="20">
    <location>
        <position position="125"/>
    </location>
    <ligand>
        <name>heme c</name>
        <dbReference type="ChEBI" id="CHEBI:61717"/>
        <label>1</label>
    </ligand>
    <ligandPart>
        <name>Fe</name>
        <dbReference type="ChEBI" id="CHEBI:18248"/>
    </ligandPart>
</feature>
<evidence type="ECO:0000256" key="19">
    <source>
        <dbReference type="PIRNR" id="PIRNR000006"/>
    </source>
</evidence>
<dbReference type="Pfam" id="PF00034">
    <property type="entry name" value="Cytochrom_C"/>
    <property type="match status" value="1"/>
</dbReference>
<sequence>MTDINRDEVTGKPTTGHEWDGIRELNTPLPRWWLLVLYACIVWSIGYWVVYPAWPSLTNYTKGMFGYNSRAELAENLAAAEAAQSQWLSRIDQNSVEAIEGDPELLNFAMAGGRAAFNENCAPCHATGGAGRPGFPVLADDEWIWGGTLADIQQTIQHGIRAADDAETRITDMPRFGIDGLLDRTQVNDVTEFVLSLSGRATDQAAAEAGQQIFADNCAACHGPAGQGLREFGAPNLTDEIWLYGGEKKEVIAQIHNPKMGVMPHWIGRLDSARIKMLTVYVHSLGGGE</sequence>
<evidence type="ECO:0000313" key="25">
    <source>
        <dbReference type="Proteomes" id="UP000295783"/>
    </source>
</evidence>
<keyword evidence="14 22" id="KW-1133">Transmembrane helix</keyword>
<evidence type="ECO:0000256" key="3">
    <source>
        <dbReference type="ARBA" id="ARBA00006113"/>
    </source>
</evidence>
<evidence type="ECO:0000256" key="15">
    <source>
        <dbReference type="ARBA" id="ARBA00023002"/>
    </source>
</evidence>
<keyword evidence="6 19" id="KW-0997">Cell inner membrane</keyword>
<dbReference type="Pfam" id="PF13442">
    <property type="entry name" value="Cytochrome_CBB3"/>
    <property type="match status" value="1"/>
</dbReference>
<evidence type="ECO:0000256" key="10">
    <source>
        <dbReference type="ARBA" id="ARBA00022723"/>
    </source>
</evidence>
<comment type="pathway">
    <text evidence="2 19">Energy metabolism; oxidative phosphorylation.</text>
</comment>
<feature type="domain" description="Cytochrome c" evidence="23">
    <location>
        <begin position="108"/>
        <end position="198"/>
    </location>
</feature>
<protein>
    <recommendedName>
        <fullName evidence="19">Cbb3-type cytochrome c oxidase subunit</fullName>
    </recommendedName>
</protein>
<comment type="subunit">
    <text evidence="19">Component of the cbb3-type cytochrome c oxidase.</text>
</comment>
<evidence type="ECO:0000259" key="23">
    <source>
        <dbReference type="PROSITE" id="PS51007"/>
    </source>
</evidence>
<dbReference type="UniPathway" id="UPA00705"/>
<evidence type="ECO:0000256" key="1">
    <source>
        <dbReference type="ARBA" id="ARBA00004533"/>
    </source>
</evidence>
<dbReference type="PANTHER" id="PTHR33751:SF1">
    <property type="entry name" value="CBB3-TYPE CYTOCHROME C OXIDASE SUBUNIT FIXP"/>
    <property type="match status" value="1"/>
</dbReference>
<dbReference type="SUPFAM" id="SSF46626">
    <property type="entry name" value="Cytochrome c"/>
    <property type="match status" value="2"/>
</dbReference>
<evidence type="ECO:0000256" key="20">
    <source>
        <dbReference type="PIRSR" id="PIRSR000006-1"/>
    </source>
</evidence>
<evidence type="ECO:0000256" key="7">
    <source>
        <dbReference type="ARBA" id="ARBA00022617"/>
    </source>
</evidence>
<dbReference type="InterPro" id="IPR008168">
    <property type="entry name" value="Cyt_C_IC"/>
</dbReference>
<proteinExistence type="inferred from homology"/>
<feature type="binding site" description="covalent" evidence="21">
    <location>
        <position position="221"/>
    </location>
    <ligand>
        <name>heme c</name>
        <dbReference type="ChEBI" id="CHEBI:61717"/>
        <label>2</label>
    </ligand>
</feature>
<keyword evidence="17 19" id="KW-0406">Ion transport</keyword>
<dbReference type="GO" id="GO:0005886">
    <property type="term" value="C:plasma membrane"/>
    <property type="evidence" value="ECO:0007669"/>
    <property type="project" value="UniProtKB-SubCell"/>
</dbReference>
<evidence type="ECO:0000256" key="2">
    <source>
        <dbReference type="ARBA" id="ARBA00004673"/>
    </source>
</evidence>
<feature type="binding site" description="axial binding residue" evidence="20">
    <location>
        <position position="263"/>
    </location>
    <ligand>
        <name>heme c</name>
        <dbReference type="ChEBI" id="CHEBI:61717"/>
        <label>1</label>
    </ligand>
    <ligandPart>
        <name>Fe</name>
        <dbReference type="ChEBI" id="CHEBI:18248"/>
    </ligandPart>
</feature>
<comment type="cofactor">
    <cofactor evidence="19 21">
        <name>heme c</name>
        <dbReference type="ChEBI" id="CHEBI:61717"/>
    </cofactor>
    <text evidence="19 21">Binds 2 heme C groups per subunit.</text>
</comment>
<keyword evidence="16 19" id="KW-0408">Iron</keyword>
<keyword evidence="18 19" id="KW-0472">Membrane</keyword>
<dbReference type="InterPro" id="IPR050597">
    <property type="entry name" value="Cytochrome_c_Oxidase_Subunit"/>
</dbReference>
<name>A0A4R6WIS1_9PROT</name>
<keyword evidence="4 19" id="KW-0813">Transport</keyword>
<evidence type="ECO:0000256" key="17">
    <source>
        <dbReference type="ARBA" id="ARBA00023065"/>
    </source>
</evidence>
<feature type="binding site" description="axial binding residue" evidence="20">
    <location>
        <position position="173"/>
    </location>
    <ligand>
        <name>heme c</name>
        <dbReference type="ChEBI" id="CHEBI:61717"/>
        <label>2</label>
    </ligand>
    <ligandPart>
        <name>Fe</name>
        <dbReference type="ChEBI" id="CHEBI:18248"/>
    </ligandPart>
</feature>
<dbReference type="InterPro" id="IPR036909">
    <property type="entry name" value="Cyt_c-like_dom_sf"/>
</dbReference>
<evidence type="ECO:0000256" key="18">
    <source>
        <dbReference type="ARBA" id="ARBA00023136"/>
    </source>
</evidence>
<keyword evidence="5 19" id="KW-1003">Cell membrane</keyword>
<feature type="domain" description="Cytochrome c" evidence="23">
    <location>
        <begin position="205"/>
        <end position="286"/>
    </location>
</feature>
<dbReference type="PANTHER" id="PTHR33751">
    <property type="entry name" value="CBB3-TYPE CYTOCHROME C OXIDASE SUBUNIT FIXP"/>
    <property type="match status" value="1"/>
</dbReference>
<dbReference type="Proteomes" id="UP000295783">
    <property type="component" value="Unassembled WGS sequence"/>
</dbReference>
<evidence type="ECO:0000256" key="6">
    <source>
        <dbReference type="ARBA" id="ARBA00022519"/>
    </source>
</evidence>
<dbReference type="PIRSF" id="PIRSF000006">
    <property type="entry name" value="Cbb3-Cox_fixP"/>
    <property type="match status" value="1"/>
</dbReference>
<dbReference type="OrthoDB" id="9811281at2"/>
<keyword evidence="12 19" id="KW-0375">Hydrogen ion transport</keyword>
<comment type="function">
    <text evidence="19">C-type cytochrome. Part of the cbb3-type cytochrome c oxidase complex.</text>
</comment>
<reference evidence="24 25" key="1">
    <citation type="submission" date="2019-03" db="EMBL/GenBank/DDBJ databases">
        <title>Genomic Encyclopedia of Type Strains, Phase III (KMG-III): the genomes of soil and plant-associated and newly described type strains.</title>
        <authorList>
            <person name="Whitman W."/>
        </authorList>
    </citation>
    <scope>NUCLEOTIDE SEQUENCE [LARGE SCALE GENOMIC DNA]</scope>
    <source>
        <strain evidence="24 25">CGMCC 1.7660</strain>
    </source>
</reference>
<dbReference type="GO" id="GO:0009055">
    <property type="term" value="F:electron transfer activity"/>
    <property type="evidence" value="ECO:0007669"/>
    <property type="project" value="InterPro"/>
</dbReference>
<accession>A0A4R6WIS1</accession>
<evidence type="ECO:0000256" key="13">
    <source>
        <dbReference type="ARBA" id="ARBA00022982"/>
    </source>
</evidence>
<feature type="binding site" description="covalent" evidence="21">
    <location>
        <position position="121"/>
    </location>
    <ligand>
        <name>heme c</name>
        <dbReference type="ChEBI" id="CHEBI:61717"/>
        <label>1</label>
    </ligand>
</feature>
<dbReference type="Gene3D" id="6.10.280.130">
    <property type="match status" value="1"/>
</dbReference>
<dbReference type="AlphaFoldDB" id="A0A4R6WIS1"/>
<keyword evidence="8 19" id="KW-0679">Respiratory chain</keyword>
<gene>
    <name evidence="24" type="ORF">A8950_3706</name>
</gene>
<dbReference type="PRINTS" id="PR00605">
    <property type="entry name" value="CYTCHROMECIC"/>
</dbReference>
<feature type="binding site" description="covalent" evidence="21">
    <location>
        <position position="218"/>
    </location>
    <ligand>
        <name>heme c</name>
        <dbReference type="ChEBI" id="CHEBI:61717"/>
        <label>2</label>
    </ligand>
</feature>
<keyword evidence="11" id="KW-0677">Repeat</keyword>
<dbReference type="GO" id="GO:0006119">
    <property type="term" value="P:oxidative phosphorylation"/>
    <property type="evidence" value="ECO:0007669"/>
    <property type="project" value="UniProtKB-UniPathway"/>
</dbReference>
<dbReference type="GO" id="GO:0016491">
    <property type="term" value="F:oxidoreductase activity"/>
    <property type="evidence" value="ECO:0007669"/>
    <property type="project" value="UniProtKB-KW"/>
</dbReference>
<evidence type="ECO:0000256" key="11">
    <source>
        <dbReference type="ARBA" id="ARBA00022737"/>
    </source>
</evidence>
<dbReference type="EMBL" id="SNYW01000014">
    <property type="protein sequence ID" value="TDQ77554.1"/>
    <property type="molecule type" value="Genomic_DNA"/>
</dbReference>
<evidence type="ECO:0000313" key="24">
    <source>
        <dbReference type="EMBL" id="TDQ77554.1"/>
    </source>
</evidence>
<dbReference type="Pfam" id="PF14715">
    <property type="entry name" value="FixP_N"/>
    <property type="match status" value="1"/>
</dbReference>
<feature type="binding site" description="axial binding residue" evidence="20">
    <location>
        <position position="222"/>
    </location>
    <ligand>
        <name>heme c</name>
        <dbReference type="ChEBI" id="CHEBI:61717"/>
        <label>2</label>
    </ligand>
    <ligandPart>
        <name>Fe</name>
        <dbReference type="ChEBI" id="CHEBI:18248"/>
    </ligandPart>
</feature>
<dbReference type="NCBIfam" id="TIGR00782">
    <property type="entry name" value="ccoP"/>
    <property type="match status" value="1"/>
</dbReference>
<keyword evidence="15 19" id="KW-0560">Oxidoreductase</keyword>
<evidence type="ECO:0000256" key="12">
    <source>
        <dbReference type="ARBA" id="ARBA00022781"/>
    </source>
</evidence>
<dbReference type="RefSeq" id="WP_133615144.1">
    <property type="nucleotide sequence ID" value="NZ_SNYW01000014.1"/>
</dbReference>
<comment type="caution">
    <text evidence="24">The sequence shown here is derived from an EMBL/GenBank/DDBJ whole genome shotgun (WGS) entry which is preliminary data.</text>
</comment>
<dbReference type="GO" id="GO:0020037">
    <property type="term" value="F:heme binding"/>
    <property type="evidence" value="ECO:0007669"/>
    <property type="project" value="InterPro"/>
</dbReference>
<dbReference type="GO" id="GO:1902600">
    <property type="term" value="P:proton transmembrane transport"/>
    <property type="evidence" value="ECO:0007669"/>
    <property type="project" value="UniProtKB-KW"/>
</dbReference>
<dbReference type="InterPro" id="IPR038414">
    <property type="entry name" value="CcoP_N_sf"/>
</dbReference>
<keyword evidence="9 22" id="KW-0812">Transmembrane</keyword>
<evidence type="ECO:0000256" key="5">
    <source>
        <dbReference type="ARBA" id="ARBA00022475"/>
    </source>
</evidence>
<keyword evidence="10 19" id="KW-0479">Metal-binding</keyword>
<evidence type="ECO:0000256" key="21">
    <source>
        <dbReference type="PIRSR" id="PIRSR000006-2"/>
    </source>
</evidence>
<dbReference type="GO" id="GO:0005506">
    <property type="term" value="F:iron ion binding"/>
    <property type="evidence" value="ECO:0007669"/>
    <property type="project" value="InterPro"/>
</dbReference>
<organism evidence="24 25">
    <name type="scientific">Dongia mobilis</name>
    <dbReference type="NCBI Taxonomy" id="578943"/>
    <lineage>
        <taxon>Bacteria</taxon>
        <taxon>Pseudomonadati</taxon>
        <taxon>Pseudomonadota</taxon>
        <taxon>Alphaproteobacteria</taxon>
        <taxon>Rhodospirillales</taxon>
        <taxon>Dongiaceae</taxon>
        <taxon>Dongia</taxon>
    </lineage>
</organism>
<dbReference type="InterPro" id="IPR004678">
    <property type="entry name" value="Cyt_c_oxidase_cbb3_su3"/>
</dbReference>
<evidence type="ECO:0000256" key="16">
    <source>
        <dbReference type="ARBA" id="ARBA00023004"/>
    </source>
</evidence>
<keyword evidence="25" id="KW-1185">Reference proteome</keyword>
<evidence type="ECO:0000256" key="9">
    <source>
        <dbReference type="ARBA" id="ARBA00022692"/>
    </source>
</evidence>
<feature type="transmembrane region" description="Helical" evidence="22">
    <location>
        <begin position="32"/>
        <end position="54"/>
    </location>
</feature>
<dbReference type="InterPro" id="IPR009056">
    <property type="entry name" value="Cyt_c-like_dom"/>
</dbReference>
<evidence type="ECO:0000256" key="8">
    <source>
        <dbReference type="ARBA" id="ARBA00022660"/>
    </source>
</evidence>
<feature type="binding site" description="covalent" evidence="21">
    <location>
        <position position="124"/>
    </location>
    <ligand>
        <name>heme c</name>
        <dbReference type="ChEBI" id="CHEBI:61717"/>
        <label>1</label>
    </ligand>
</feature>
<keyword evidence="13 19" id="KW-0249">Electron transport</keyword>
<evidence type="ECO:0000256" key="4">
    <source>
        <dbReference type="ARBA" id="ARBA00022448"/>
    </source>
</evidence>
<evidence type="ECO:0000256" key="14">
    <source>
        <dbReference type="ARBA" id="ARBA00022989"/>
    </source>
</evidence>
<comment type="subcellular location">
    <subcellularLocation>
        <location evidence="1 19">Cell inner membrane</location>
    </subcellularLocation>
</comment>
<comment type="similarity">
    <text evidence="3 19">Belongs to the CcoP / FixP family.</text>
</comment>